<comment type="caution">
    <text evidence="1">The sequence shown here is derived from an EMBL/GenBank/DDBJ whole genome shotgun (WGS) entry which is preliminary data.</text>
</comment>
<dbReference type="Proteomes" id="UP001163321">
    <property type="component" value="Chromosome 1"/>
</dbReference>
<evidence type="ECO:0000313" key="1">
    <source>
        <dbReference type="EMBL" id="KAI9920779.1"/>
    </source>
</evidence>
<sequence>MRASYCSKPDSYFGQHYPHGSHDACSDTGAVLTRQPSNSTSTRAFERVCTLYGRLSISALCCKECPFSHIYLGEIVGWSKVLSKEVAQCSFNLTRNDFDIYAFHDVDLMPEDDLSELYTTVPHSGPMQIARVWERYNESQNYFDGIVAFTRQQFIKINGFPNNFWGWGDEDNELYSHVVQKKLMVRAPMCDTVRDLEEINLEEKMTVLCSSKWKC</sequence>
<proteinExistence type="predicted"/>
<reference evidence="1 2" key="1">
    <citation type="journal article" date="2022" name="bioRxiv">
        <title>The genome of the oomycete Peronosclerospora sorghi, a cosmopolitan pathogen of maize and sorghum, is inflated with dispersed pseudogenes.</title>
        <authorList>
            <person name="Fletcher K."/>
            <person name="Martin F."/>
            <person name="Isakeit T."/>
            <person name="Cavanaugh K."/>
            <person name="Magill C."/>
            <person name="Michelmore R."/>
        </authorList>
    </citation>
    <scope>NUCLEOTIDE SEQUENCE [LARGE SCALE GENOMIC DNA]</scope>
    <source>
        <strain evidence="1">P6</strain>
    </source>
</reference>
<protein>
    <submittedName>
        <fullName evidence="1">Uncharacterized protein</fullName>
    </submittedName>
</protein>
<gene>
    <name evidence="1" type="ORF">PsorP6_000025</name>
</gene>
<accession>A0ACC0WRU9</accession>
<dbReference type="EMBL" id="CM047580">
    <property type="protein sequence ID" value="KAI9920779.1"/>
    <property type="molecule type" value="Genomic_DNA"/>
</dbReference>
<organism evidence="1 2">
    <name type="scientific">Peronosclerospora sorghi</name>
    <dbReference type="NCBI Taxonomy" id="230839"/>
    <lineage>
        <taxon>Eukaryota</taxon>
        <taxon>Sar</taxon>
        <taxon>Stramenopiles</taxon>
        <taxon>Oomycota</taxon>
        <taxon>Peronosporomycetes</taxon>
        <taxon>Peronosporales</taxon>
        <taxon>Peronosporaceae</taxon>
        <taxon>Peronosclerospora</taxon>
    </lineage>
</organism>
<evidence type="ECO:0000313" key="2">
    <source>
        <dbReference type="Proteomes" id="UP001163321"/>
    </source>
</evidence>
<keyword evidence="2" id="KW-1185">Reference proteome</keyword>
<name>A0ACC0WRU9_9STRA</name>